<dbReference type="InterPro" id="IPR014895">
    <property type="entry name" value="Alginate_lyase_2"/>
</dbReference>
<dbReference type="Pfam" id="PF08787">
    <property type="entry name" value="Alginate_lyase2"/>
    <property type="match status" value="1"/>
</dbReference>
<dbReference type="Gene3D" id="2.60.120.200">
    <property type="match status" value="1"/>
</dbReference>
<dbReference type="RefSeq" id="WP_305007984.1">
    <property type="nucleotide sequence ID" value="NZ_JAUQSY010000012.1"/>
</dbReference>
<protein>
    <submittedName>
        <fullName evidence="3">Polysaccharide lyase family 7 protein</fullName>
    </submittedName>
</protein>
<keyword evidence="4" id="KW-1185">Reference proteome</keyword>
<dbReference type="SUPFAM" id="SSF49899">
    <property type="entry name" value="Concanavalin A-like lectins/glucanases"/>
    <property type="match status" value="1"/>
</dbReference>
<proteinExistence type="predicted"/>
<keyword evidence="3" id="KW-0456">Lyase</keyword>
<feature type="domain" description="Alginate lyase 2" evidence="2">
    <location>
        <begin position="26"/>
        <end position="271"/>
    </location>
</feature>
<evidence type="ECO:0000313" key="4">
    <source>
        <dbReference type="Proteomes" id="UP001176429"/>
    </source>
</evidence>
<dbReference type="EMBL" id="JAUQSY010000012">
    <property type="protein sequence ID" value="MDO7876612.1"/>
    <property type="molecule type" value="Genomic_DNA"/>
</dbReference>
<dbReference type="InterPro" id="IPR026444">
    <property type="entry name" value="Secre_tail"/>
</dbReference>
<feature type="signal peptide" evidence="1">
    <location>
        <begin position="1"/>
        <end position="19"/>
    </location>
</feature>
<gene>
    <name evidence="3" type="ORF">Q5H93_17840</name>
</gene>
<sequence length="360" mass="37155">MKTLTLLALGLAGATLAPAQTPHQVLDLSSWKLTLPVDSNGGTTGAAISIGNSQLVAGYAHTSYFKTVAGTTPTVQFWCPSNGATTSPGAGSDHPRTELLENGGWRINRGGTLFARAQVLQYPPSTGDIIIGQIHGGKVTENGVVTDYSSAPFVMLHVRNGQLFIVVKGTTSGNTGTVQQTLFTNVALTKKLVYKLRTDGNRIYVAASCADATPDPSLPPPSAAGTVSWSVLVPTPWKTLPVRFAAGAYVQDVSTSATQGGRLAFSELTLTPNASGRPLAATPAAAAAFEVFPTRASGPLTISGPAGASLTLCDALGRPVAQHTLATATTTLPLAGLPAGSYLAVLHTPTGRQVRRFVKE</sequence>
<dbReference type="InterPro" id="IPR013320">
    <property type="entry name" value="ConA-like_dom_sf"/>
</dbReference>
<organism evidence="3 4">
    <name type="scientific">Hymenobacter aranciens</name>
    <dbReference type="NCBI Taxonomy" id="3063996"/>
    <lineage>
        <taxon>Bacteria</taxon>
        <taxon>Pseudomonadati</taxon>
        <taxon>Bacteroidota</taxon>
        <taxon>Cytophagia</taxon>
        <taxon>Cytophagales</taxon>
        <taxon>Hymenobacteraceae</taxon>
        <taxon>Hymenobacter</taxon>
    </lineage>
</organism>
<evidence type="ECO:0000259" key="2">
    <source>
        <dbReference type="Pfam" id="PF08787"/>
    </source>
</evidence>
<dbReference type="Proteomes" id="UP001176429">
    <property type="component" value="Unassembled WGS sequence"/>
</dbReference>
<evidence type="ECO:0000313" key="3">
    <source>
        <dbReference type="EMBL" id="MDO7876612.1"/>
    </source>
</evidence>
<feature type="chain" id="PRO_5046824013" evidence="1">
    <location>
        <begin position="20"/>
        <end position="360"/>
    </location>
</feature>
<evidence type="ECO:0000256" key="1">
    <source>
        <dbReference type="SAM" id="SignalP"/>
    </source>
</evidence>
<name>A0ABT9BHW7_9BACT</name>
<dbReference type="GO" id="GO:0016829">
    <property type="term" value="F:lyase activity"/>
    <property type="evidence" value="ECO:0007669"/>
    <property type="project" value="UniProtKB-KW"/>
</dbReference>
<dbReference type="NCBIfam" id="TIGR04183">
    <property type="entry name" value="Por_Secre_tail"/>
    <property type="match status" value="1"/>
</dbReference>
<keyword evidence="1" id="KW-0732">Signal</keyword>
<reference evidence="3" key="1">
    <citation type="submission" date="2023-07" db="EMBL/GenBank/DDBJ databases">
        <authorList>
            <person name="Kim M.K."/>
        </authorList>
    </citation>
    <scope>NUCLEOTIDE SEQUENCE</scope>
    <source>
        <strain evidence="3">ASUV-10-1</strain>
    </source>
</reference>
<comment type="caution">
    <text evidence="3">The sequence shown here is derived from an EMBL/GenBank/DDBJ whole genome shotgun (WGS) entry which is preliminary data.</text>
</comment>
<accession>A0ABT9BHW7</accession>